<evidence type="ECO:0008006" key="3">
    <source>
        <dbReference type="Google" id="ProtNLM"/>
    </source>
</evidence>
<dbReference type="EMBL" id="JBHTMU010000047">
    <property type="protein sequence ID" value="MFD1344375.1"/>
    <property type="molecule type" value="Genomic_DNA"/>
</dbReference>
<keyword evidence="2" id="KW-1185">Reference proteome</keyword>
<organism evidence="1 2">
    <name type="scientific">Litorisediminicola beolgyonensis</name>
    <dbReference type="NCBI Taxonomy" id="1173614"/>
    <lineage>
        <taxon>Bacteria</taxon>
        <taxon>Pseudomonadati</taxon>
        <taxon>Pseudomonadota</taxon>
        <taxon>Alphaproteobacteria</taxon>
        <taxon>Rhodobacterales</taxon>
        <taxon>Paracoccaceae</taxon>
        <taxon>Litorisediminicola</taxon>
    </lineage>
</organism>
<comment type="caution">
    <text evidence="1">The sequence shown here is derived from an EMBL/GenBank/DDBJ whole genome shotgun (WGS) entry which is preliminary data.</text>
</comment>
<dbReference type="Gene3D" id="3.40.50.300">
    <property type="entry name" value="P-loop containing nucleotide triphosphate hydrolases"/>
    <property type="match status" value="1"/>
</dbReference>
<reference evidence="2" key="1">
    <citation type="journal article" date="2019" name="Int. J. Syst. Evol. Microbiol.">
        <title>The Global Catalogue of Microorganisms (GCM) 10K type strain sequencing project: providing services to taxonomists for standard genome sequencing and annotation.</title>
        <authorList>
            <consortium name="The Broad Institute Genomics Platform"/>
            <consortium name="The Broad Institute Genome Sequencing Center for Infectious Disease"/>
            <person name="Wu L."/>
            <person name="Ma J."/>
        </authorList>
    </citation>
    <scope>NUCLEOTIDE SEQUENCE [LARGE SCALE GENOMIC DNA]</scope>
    <source>
        <strain evidence="2">CCUG 62953</strain>
    </source>
</reference>
<accession>A0ABW3ZMK4</accession>
<evidence type="ECO:0000313" key="2">
    <source>
        <dbReference type="Proteomes" id="UP001597135"/>
    </source>
</evidence>
<feature type="non-terminal residue" evidence="1">
    <location>
        <position position="283"/>
    </location>
</feature>
<gene>
    <name evidence="1" type="ORF">ACFQ4E_18235</name>
</gene>
<evidence type="ECO:0000313" key="1">
    <source>
        <dbReference type="EMBL" id="MFD1344375.1"/>
    </source>
</evidence>
<dbReference type="InterPro" id="IPR027417">
    <property type="entry name" value="P-loop_NTPase"/>
</dbReference>
<proteinExistence type="predicted"/>
<protein>
    <recommendedName>
        <fullName evidence="3">Sulfotransferase family protein</fullName>
    </recommendedName>
</protein>
<dbReference type="Proteomes" id="UP001597135">
    <property type="component" value="Unassembled WGS sequence"/>
</dbReference>
<sequence length="283" mass="30603">MSPRLVIHIGDPKTGTSSIQRVLMDGAWQAPGLTMMPRAQLNDYPLANTLRKAKQRAKLEPRFTALARQIAASEADLAVVSAEQFWGVDPKALYEALRRFLPEHAESARVIAYVRPHAAHFLSGYAQSCKTGHFQGDGAAYLAHVQTGRILNCAPRFLAWRDTFGDRFTLRLFDRARLSGGDAVRDFLETATGRTDIEITAGAAQNETLTRPALAGVMLLQQRLDAAGIPQEVKTALGGEMAGLCNRGGGMGGEKLALDRALATRIAARFAEDAAALDAAFFP</sequence>
<dbReference type="SUPFAM" id="SSF52540">
    <property type="entry name" value="P-loop containing nucleoside triphosphate hydrolases"/>
    <property type="match status" value="1"/>
</dbReference>
<name>A0ABW3ZMK4_9RHOB</name>